<dbReference type="RefSeq" id="WP_386731056.1">
    <property type="nucleotide sequence ID" value="NZ_JBHSTP010000002.1"/>
</dbReference>
<evidence type="ECO:0000256" key="1">
    <source>
        <dbReference type="ARBA" id="ARBA00006914"/>
    </source>
</evidence>
<dbReference type="InterPro" id="IPR027417">
    <property type="entry name" value="P-loop_NTPase"/>
</dbReference>
<proteinExistence type="inferred from homology"/>
<comment type="similarity">
    <text evidence="1">Belongs to the AAA ATPase family.</text>
</comment>
<dbReference type="InterPro" id="IPR050221">
    <property type="entry name" value="26S_Proteasome_ATPase"/>
</dbReference>
<dbReference type="CDD" id="cd19481">
    <property type="entry name" value="RecA-like_protease"/>
    <property type="match status" value="1"/>
</dbReference>
<dbReference type="Gene3D" id="3.40.50.300">
    <property type="entry name" value="P-loop containing nucleotide triphosphate hydrolases"/>
    <property type="match status" value="1"/>
</dbReference>
<evidence type="ECO:0000256" key="3">
    <source>
        <dbReference type="ARBA" id="ARBA00022840"/>
    </source>
</evidence>
<dbReference type="SUPFAM" id="SSF52540">
    <property type="entry name" value="P-loop containing nucleoside triphosphate hydrolases"/>
    <property type="match status" value="1"/>
</dbReference>
<dbReference type="SMART" id="SM00382">
    <property type="entry name" value="AAA"/>
    <property type="match status" value="1"/>
</dbReference>
<dbReference type="Proteomes" id="UP001596306">
    <property type="component" value="Unassembled WGS sequence"/>
</dbReference>
<dbReference type="PANTHER" id="PTHR23073">
    <property type="entry name" value="26S PROTEASOME REGULATORY SUBUNIT"/>
    <property type="match status" value="1"/>
</dbReference>
<evidence type="ECO:0000256" key="2">
    <source>
        <dbReference type="ARBA" id="ARBA00022741"/>
    </source>
</evidence>
<keyword evidence="3" id="KW-0067">ATP-binding</keyword>
<gene>
    <name evidence="5" type="ORF">ACFQB0_10430</name>
</gene>
<evidence type="ECO:0000313" key="5">
    <source>
        <dbReference type="EMBL" id="MFC6356523.1"/>
    </source>
</evidence>
<accession>A0ABW1VFG8</accession>
<evidence type="ECO:0000313" key="6">
    <source>
        <dbReference type="Proteomes" id="UP001596306"/>
    </source>
</evidence>
<dbReference type="EMBL" id="JBHSTP010000002">
    <property type="protein sequence ID" value="MFC6356523.1"/>
    <property type="molecule type" value="Genomic_DNA"/>
</dbReference>
<name>A0ABW1VFG8_9MICO</name>
<keyword evidence="2" id="KW-0547">Nucleotide-binding</keyword>
<comment type="caution">
    <text evidence="5">The sequence shown here is derived from an EMBL/GenBank/DDBJ whole genome shotgun (WGS) entry which is preliminary data.</text>
</comment>
<dbReference type="InterPro" id="IPR003593">
    <property type="entry name" value="AAA+_ATPase"/>
</dbReference>
<sequence>MAATRTPIYQGDDGLERAVIDLVRVGAEGHAAGVRQLASRLMRAVPASVKDADEFRHAVHHALSVARPDTGLRFDGGAIPADAEGSHPLAFVDPLPQADELVLDGRIASELEEIVIERERANELTIAGVPLTRTVLFSGAPGVGKTLTGRWLAWRLGLPLVVLDLAAVVSSYLGSSGRNIKSVLDYAKSGPCVLLLDEFDAVAKRRDDESDIGELKRIVNVILVELDRWPDTSLLVAATNHPQLLDSAIDRRFDRVIEFPMPGQAERESVLRKISNDSIDTDLLAMTAAFWDGGSFSDVVRFWETCRRRAIVRELPLEDVVLHALLERPGSDELRHDLWRLANEEYGFSNRKIASAAGLSHPTVSTGIRRAKGAA</sequence>
<keyword evidence="6" id="KW-1185">Reference proteome</keyword>
<protein>
    <submittedName>
        <fullName evidence="5">AAA family ATPase</fullName>
    </submittedName>
</protein>
<dbReference type="Pfam" id="PF00004">
    <property type="entry name" value="AAA"/>
    <property type="match status" value="1"/>
</dbReference>
<reference evidence="6" key="1">
    <citation type="journal article" date="2019" name="Int. J. Syst. Evol. Microbiol.">
        <title>The Global Catalogue of Microorganisms (GCM) 10K type strain sequencing project: providing services to taxonomists for standard genome sequencing and annotation.</title>
        <authorList>
            <consortium name="The Broad Institute Genomics Platform"/>
            <consortium name="The Broad Institute Genome Sequencing Center for Infectious Disease"/>
            <person name="Wu L."/>
            <person name="Ma J."/>
        </authorList>
    </citation>
    <scope>NUCLEOTIDE SEQUENCE [LARGE SCALE GENOMIC DNA]</scope>
    <source>
        <strain evidence="6">CCUG 43304</strain>
    </source>
</reference>
<evidence type="ECO:0000259" key="4">
    <source>
        <dbReference type="SMART" id="SM00382"/>
    </source>
</evidence>
<dbReference type="InterPro" id="IPR003959">
    <property type="entry name" value="ATPase_AAA_core"/>
</dbReference>
<feature type="domain" description="AAA+ ATPase" evidence="4">
    <location>
        <begin position="131"/>
        <end position="263"/>
    </location>
</feature>
<organism evidence="5 6">
    <name type="scientific">Luethyella okanaganae</name>
    <dbReference type="NCBI Taxonomy" id="69372"/>
    <lineage>
        <taxon>Bacteria</taxon>
        <taxon>Bacillati</taxon>
        <taxon>Actinomycetota</taxon>
        <taxon>Actinomycetes</taxon>
        <taxon>Micrococcales</taxon>
        <taxon>Microbacteriaceae</taxon>
        <taxon>Luethyella</taxon>
    </lineage>
</organism>